<evidence type="ECO:0000256" key="1">
    <source>
        <dbReference type="SAM" id="Phobius"/>
    </source>
</evidence>
<feature type="transmembrane region" description="Helical" evidence="1">
    <location>
        <begin position="12"/>
        <end position="29"/>
    </location>
</feature>
<protein>
    <recommendedName>
        <fullName evidence="3">TLC domain-containing protein</fullName>
    </recommendedName>
</protein>
<name>A0A6C0JU63_9ZZZZ</name>
<reference evidence="2" key="1">
    <citation type="journal article" date="2020" name="Nature">
        <title>Giant virus diversity and host interactions through global metagenomics.</title>
        <authorList>
            <person name="Schulz F."/>
            <person name="Roux S."/>
            <person name="Paez-Espino D."/>
            <person name="Jungbluth S."/>
            <person name="Walsh D.A."/>
            <person name="Denef V.J."/>
            <person name="McMahon K.D."/>
            <person name="Konstantinidis K.T."/>
            <person name="Eloe-Fadrosh E.A."/>
            <person name="Kyrpides N.C."/>
            <person name="Woyke T."/>
        </authorList>
    </citation>
    <scope>NUCLEOTIDE SEQUENCE</scope>
    <source>
        <strain evidence="2">GVMAG-S-1074260-58</strain>
    </source>
</reference>
<feature type="transmembrane region" description="Helical" evidence="1">
    <location>
        <begin position="119"/>
        <end position="138"/>
    </location>
</feature>
<proteinExistence type="predicted"/>
<keyword evidence="1" id="KW-0472">Membrane</keyword>
<accession>A0A6C0JU63</accession>
<feature type="transmembrane region" description="Helical" evidence="1">
    <location>
        <begin position="158"/>
        <end position="180"/>
    </location>
</feature>
<keyword evidence="1" id="KW-1133">Transmembrane helix</keyword>
<evidence type="ECO:0000313" key="2">
    <source>
        <dbReference type="EMBL" id="QHU09295.1"/>
    </source>
</evidence>
<sequence length="202" mass="24813">MEIQAEHMKNRCYFISTMCGMSLYSWYNYSLFDPINNSFFTPYYQNCLLMLFYLGWDTYHMINIPILYRTDLMIHHSVTLVIYLSSINNTSLQMSNVLIMESISLMNYIWRNKQQLLKLYRTLCIFCIRIPVSLWFWLYYNPNIIYPYWKTTVTYPHYLYLSTLTNLYIFFIVYDMFILWKLYKPINSNIIMNTRYIHLKKK</sequence>
<organism evidence="2">
    <name type="scientific">viral metagenome</name>
    <dbReference type="NCBI Taxonomy" id="1070528"/>
    <lineage>
        <taxon>unclassified sequences</taxon>
        <taxon>metagenomes</taxon>
        <taxon>organismal metagenomes</taxon>
    </lineage>
</organism>
<evidence type="ECO:0008006" key="3">
    <source>
        <dbReference type="Google" id="ProtNLM"/>
    </source>
</evidence>
<keyword evidence="1" id="KW-0812">Transmembrane</keyword>
<dbReference type="EMBL" id="MN740707">
    <property type="protein sequence ID" value="QHU09295.1"/>
    <property type="molecule type" value="Genomic_DNA"/>
</dbReference>
<feature type="transmembrane region" description="Helical" evidence="1">
    <location>
        <begin position="35"/>
        <end position="54"/>
    </location>
</feature>
<dbReference type="AlphaFoldDB" id="A0A6C0JU63"/>